<feature type="transmembrane region" description="Helical" evidence="8">
    <location>
        <begin position="58"/>
        <end position="82"/>
    </location>
</feature>
<evidence type="ECO:0000256" key="5">
    <source>
        <dbReference type="ARBA" id="ARBA00022989"/>
    </source>
</evidence>
<dbReference type="PANTHER" id="PTHR11730">
    <property type="entry name" value="AMMONIUM TRANSPORTER"/>
    <property type="match status" value="1"/>
</dbReference>
<feature type="transmembrane region" description="Helical" evidence="8">
    <location>
        <begin position="297"/>
        <end position="315"/>
    </location>
</feature>
<comment type="caution">
    <text evidence="10">The sequence shown here is derived from an EMBL/GenBank/DDBJ whole genome shotgun (WGS) entry which is preliminary data.</text>
</comment>
<dbReference type="EMBL" id="BDQK01000001">
    <property type="protein sequence ID" value="GBF79321.1"/>
    <property type="molecule type" value="Genomic_DNA"/>
</dbReference>
<feature type="transmembrane region" description="Helical" evidence="8">
    <location>
        <begin position="144"/>
        <end position="165"/>
    </location>
</feature>
<gene>
    <name evidence="10" type="ORF">AsFPU1_0714</name>
</gene>
<evidence type="ECO:0000256" key="1">
    <source>
        <dbReference type="ARBA" id="ARBA00004141"/>
    </source>
</evidence>
<feature type="domain" description="Ammonium transporter AmtB-like" evidence="9">
    <location>
        <begin position="27"/>
        <end position="430"/>
    </location>
</feature>
<keyword evidence="11" id="KW-1185">Reference proteome</keyword>
<evidence type="ECO:0000256" key="4">
    <source>
        <dbReference type="ARBA" id="ARBA00022692"/>
    </source>
</evidence>
<dbReference type="SUPFAM" id="SSF111352">
    <property type="entry name" value="Ammonium transporter"/>
    <property type="match status" value="1"/>
</dbReference>
<evidence type="ECO:0000313" key="10">
    <source>
        <dbReference type="EMBL" id="GBF79321.1"/>
    </source>
</evidence>
<keyword evidence="5 8" id="KW-1133">Transmembrane helix</keyword>
<feature type="transmembrane region" description="Helical" evidence="8">
    <location>
        <begin position="321"/>
        <end position="342"/>
    </location>
</feature>
<comment type="subcellular location">
    <subcellularLocation>
        <location evidence="1">Membrane</location>
        <topology evidence="1">Multi-pass membrane protein</topology>
    </subcellularLocation>
</comment>
<organism evidence="10 11">
    <name type="scientific">Aphanothece sacrum FPU1</name>
    <dbReference type="NCBI Taxonomy" id="1920663"/>
    <lineage>
        <taxon>Bacteria</taxon>
        <taxon>Bacillati</taxon>
        <taxon>Cyanobacteriota</taxon>
        <taxon>Cyanophyceae</taxon>
        <taxon>Oscillatoriophycideae</taxon>
        <taxon>Chroococcales</taxon>
        <taxon>Aphanothecaceae</taxon>
        <taxon>Aphanothece</taxon>
    </lineage>
</organism>
<evidence type="ECO:0000256" key="6">
    <source>
        <dbReference type="ARBA" id="ARBA00023136"/>
    </source>
</evidence>
<feature type="transmembrane region" description="Helical" evidence="8">
    <location>
        <begin position="403"/>
        <end position="431"/>
    </location>
</feature>
<dbReference type="Proteomes" id="UP000287247">
    <property type="component" value="Unassembled WGS sequence"/>
</dbReference>
<accession>A0A401IDJ5</accession>
<dbReference type="InterPro" id="IPR029020">
    <property type="entry name" value="Ammonium/urea_transptr"/>
</dbReference>
<dbReference type="PROSITE" id="PS01219">
    <property type="entry name" value="AMMONIUM_TRANSP"/>
    <property type="match status" value="1"/>
</dbReference>
<dbReference type="GO" id="GO:0097272">
    <property type="term" value="P:ammonium homeostasis"/>
    <property type="evidence" value="ECO:0007669"/>
    <property type="project" value="TreeGrafter"/>
</dbReference>
<feature type="transmembrane region" description="Helical" evidence="8">
    <location>
        <begin position="26"/>
        <end position="46"/>
    </location>
</feature>
<feature type="transmembrane region" description="Helical" evidence="8">
    <location>
        <begin position="354"/>
        <end position="373"/>
    </location>
</feature>
<dbReference type="GO" id="GO:0016020">
    <property type="term" value="C:membrane"/>
    <property type="evidence" value="ECO:0007669"/>
    <property type="project" value="UniProtKB-SubCell"/>
</dbReference>
<feature type="transmembrane region" description="Helical" evidence="8">
    <location>
        <begin position="263"/>
        <end position="285"/>
    </location>
</feature>
<evidence type="ECO:0000256" key="7">
    <source>
        <dbReference type="ARBA" id="ARBA00023177"/>
    </source>
</evidence>
<feature type="transmembrane region" description="Helical" evidence="8">
    <location>
        <begin position="234"/>
        <end position="251"/>
    </location>
</feature>
<dbReference type="Pfam" id="PF00909">
    <property type="entry name" value="Ammonium_transp"/>
    <property type="match status" value="1"/>
</dbReference>
<keyword evidence="6 8" id="KW-0472">Membrane</keyword>
<evidence type="ECO:0000259" key="9">
    <source>
        <dbReference type="Pfam" id="PF00909"/>
    </source>
</evidence>
<feature type="transmembrane region" description="Helical" evidence="8">
    <location>
        <begin position="118"/>
        <end position="137"/>
    </location>
</feature>
<reference evidence="11" key="1">
    <citation type="submission" date="2017-05" db="EMBL/GenBank/DDBJ databases">
        <title>Physiological properties and genetic analysis related to exopolysaccharide production of fresh-water unicellular cyanobacterium Aphanothece sacrum, Suizenji Nori, that has been cultured as a food source in Japan.</title>
        <authorList>
            <person name="Kanesaki Y."/>
            <person name="Yoshikawa S."/>
            <person name="Ohki K."/>
        </authorList>
    </citation>
    <scope>NUCLEOTIDE SEQUENCE [LARGE SCALE GENOMIC DNA]</scope>
    <source>
        <strain evidence="11">FPU1</strain>
    </source>
</reference>
<proteinExistence type="inferred from homology"/>
<keyword evidence="7" id="KW-0924">Ammonia transport</keyword>
<keyword evidence="3" id="KW-0813">Transport</keyword>
<dbReference type="InterPro" id="IPR018047">
    <property type="entry name" value="Ammonium_transpt_CS"/>
</dbReference>
<dbReference type="AlphaFoldDB" id="A0A401IDJ5"/>
<dbReference type="Gene3D" id="1.10.3430.10">
    <property type="entry name" value="Ammonium transporter AmtB like domains"/>
    <property type="match status" value="1"/>
</dbReference>
<dbReference type="GO" id="GO:0008519">
    <property type="term" value="F:ammonium channel activity"/>
    <property type="evidence" value="ECO:0007669"/>
    <property type="project" value="InterPro"/>
</dbReference>
<evidence type="ECO:0000256" key="2">
    <source>
        <dbReference type="ARBA" id="ARBA00005887"/>
    </source>
</evidence>
<dbReference type="InterPro" id="IPR024041">
    <property type="entry name" value="NH4_transpt_AmtB-like_dom"/>
</dbReference>
<evidence type="ECO:0000313" key="11">
    <source>
        <dbReference type="Proteomes" id="UP000287247"/>
    </source>
</evidence>
<protein>
    <submittedName>
        <fullName evidence="10">Ammonium transporter</fullName>
    </submittedName>
</protein>
<comment type="similarity">
    <text evidence="2">Belongs to the ammonia transporter channel (TC 1.A.11.2) family.</text>
</comment>
<keyword evidence="4 8" id="KW-0812">Transmembrane</keyword>
<name>A0A401IDJ5_APHSA</name>
<evidence type="ECO:0000256" key="3">
    <source>
        <dbReference type="ARBA" id="ARBA00022448"/>
    </source>
</evidence>
<evidence type="ECO:0000256" key="8">
    <source>
        <dbReference type="SAM" id="Phobius"/>
    </source>
</evidence>
<sequence>MGISAAIAKESSSLTLDNLQVTVDTIWVLITGSLVFFMNCGFAMLETGFCRKKSSVNVLAKNTIVFSIATLIFWFIGFAFMFGNGGDYLGVEGFLLLGKDSFNALDLDWSKATLYAKFFFQLTFAGTAATIVSGAVTERIKFGVFVAFSALFVIIYSIAGHWVWGGGFLYNFGVRDFAGSMVVHFVGGCAALTGTWLLKPRLGKYVDWKETEKRSIKQTSFNGKKIVTMYPDNLSLATLGCFILWLGWFGFNAGSTLSANAEAISHILLATLIAGAFGAFGALSATTCSWIFYEKPSLSFIINGILAGCVSITASCAFVSIYSAAIIGIIGGIIVLVATILLEKSEIDDPVGAVPVHFACGIWGTLAVGIFSLDPQTYSWSYLFTQNQNIRGGLLFGGEIDLLFAQIIGLMMVGAFTLTFSYLAWVFIAWISYRLSYPSNFGFRPVLGLRVTEDEEIKGVDSLFVEAENE</sequence>
<dbReference type="PANTHER" id="PTHR11730:SF89">
    <property type="entry name" value="AMMONIUM TRANSPORTER SLL0108-RELATED"/>
    <property type="match status" value="1"/>
</dbReference>
<feature type="transmembrane region" description="Helical" evidence="8">
    <location>
        <begin position="177"/>
        <end position="198"/>
    </location>
</feature>